<dbReference type="InterPro" id="IPR058163">
    <property type="entry name" value="LysR-type_TF_proteobact-type"/>
</dbReference>
<organism evidence="6 7">
    <name type="scientific">Acetobacter thailandicus</name>
    <dbReference type="NCBI Taxonomy" id="1502842"/>
    <lineage>
        <taxon>Bacteria</taxon>
        <taxon>Pseudomonadati</taxon>
        <taxon>Pseudomonadota</taxon>
        <taxon>Alphaproteobacteria</taxon>
        <taxon>Acetobacterales</taxon>
        <taxon>Acetobacteraceae</taxon>
        <taxon>Acetobacter</taxon>
    </lineage>
</organism>
<feature type="domain" description="HTH lysR-type" evidence="5">
    <location>
        <begin position="5"/>
        <end position="62"/>
    </location>
</feature>
<protein>
    <submittedName>
        <fullName evidence="6">LysR family transcriptional regulator</fullName>
    </submittedName>
</protein>
<dbReference type="SUPFAM" id="SSF46785">
    <property type="entry name" value="Winged helix' DNA-binding domain"/>
    <property type="match status" value="1"/>
</dbReference>
<evidence type="ECO:0000313" key="6">
    <source>
        <dbReference type="EMBL" id="MCX2563518.1"/>
    </source>
</evidence>
<dbReference type="PROSITE" id="PS50931">
    <property type="entry name" value="HTH_LYSR"/>
    <property type="match status" value="1"/>
</dbReference>
<evidence type="ECO:0000256" key="2">
    <source>
        <dbReference type="ARBA" id="ARBA00023015"/>
    </source>
</evidence>
<dbReference type="InterPro" id="IPR036390">
    <property type="entry name" value="WH_DNA-bd_sf"/>
</dbReference>
<dbReference type="InterPro" id="IPR036388">
    <property type="entry name" value="WH-like_DNA-bd_sf"/>
</dbReference>
<dbReference type="InterPro" id="IPR005119">
    <property type="entry name" value="LysR_subst-bd"/>
</dbReference>
<dbReference type="SUPFAM" id="SSF53850">
    <property type="entry name" value="Periplasmic binding protein-like II"/>
    <property type="match status" value="1"/>
</dbReference>
<dbReference type="Gene3D" id="3.40.190.290">
    <property type="match status" value="1"/>
</dbReference>
<name>A0ABT3QE08_9PROT</name>
<evidence type="ECO:0000256" key="4">
    <source>
        <dbReference type="ARBA" id="ARBA00023163"/>
    </source>
</evidence>
<evidence type="ECO:0000256" key="3">
    <source>
        <dbReference type="ARBA" id="ARBA00023125"/>
    </source>
</evidence>
<dbReference type="CDD" id="cd05466">
    <property type="entry name" value="PBP2_LTTR_substrate"/>
    <property type="match status" value="1"/>
</dbReference>
<dbReference type="PANTHER" id="PTHR30537:SF3">
    <property type="entry name" value="TRANSCRIPTIONAL REGULATORY PROTEIN"/>
    <property type="match status" value="1"/>
</dbReference>
<accession>A0ABT3QE08</accession>
<dbReference type="Proteomes" id="UP001301152">
    <property type="component" value="Unassembled WGS sequence"/>
</dbReference>
<keyword evidence="4" id="KW-0804">Transcription</keyword>
<dbReference type="Pfam" id="PF03466">
    <property type="entry name" value="LysR_substrate"/>
    <property type="match status" value="1"/>
</dbReference>
<sequence length="299" mass="33721">MKRGLDWRNLQFFLAVARSGSLSEAGRLMGVDHVTVARHITSLEESVGKILFERHQRGYALTRYGEDLLAVAEEIDQKALQIPKANSPASGLAGIVRISSLEGFSNFFLARRIASLLSSHPTLTVELLTIQQIIALSRRQADIAVTVTPSSDNRFICEKLTAYTLGIYATRDYLSREKPIRKPSDISDHLFAGYVDEMIFMRELDYLEELGVSRRMVRIQNSSVQAQMAAVRSGVCLSALPAFVAAGCPDLIRVLPDELKIQRHYWLNLRADEQSVPRIKYLCDFIRQEVEKEKECFLS</sequence>
<comment type="caution">
    <text evidence="6">The sequence shown here is derived from an EMBL/GenBank/DDBJ whole genome shotgun (WGS) entry which is preliminary data.</text>
</comment>
<dbReference type="Gene3D" id="1.10.10.10">
    <property type="entry name" value="Winged helix-like DNA-binding domain superfamily/Winged helix DNA-binding domain"/>
    <property type="match status" value="1"/>
</dbReference>
<dbReference type="PANTHER" id="PTHR30537">
    <property type="entry name" value="HTH-TYPE TRANSCRIPTIONAL REGULATOR"/>
    <property type="match status" value="1"/>
</dbReference>
<evidence type="ECO:0000256" key="1">
    <source>
        <dbReference type="ARBA" id="ARBA00009437"/>
    </source>
</evidence>
<reference evidence="6 7" key="1">
    <citation type="submission" date="2022-11" db="EMBL/GenBank/DDBJ databases">
        <title>Genome sequencing of Acetobacter type strain.</title>
        <authorList>
            <person name="Heo J."/>
            <person name="Lee D."/>
            <person name="Han B.-H."/>
            <person name="Hong S.-B."/>
            <person name="Kwon S.-W."/>
        </authorList>
    </citation>
    <scope>NUCLEOTIDE SEQUENCE [LARGE SCALE GENOMIC DNA]</scope>
    <source>
        <strain evidence="6 7">KACC 21253</strain>
    </source>
</reference>
<dbReference type="InterPro" id="IPR000847">
    <property type="entry name" value="LysR_HTH_N"/>
</dbReference>
<keyword evidence="7" id="KW-1185">Reference proteome</keyword>
<proteinExistence type="inferred from homology"/>
<dbReference type="Pfam" id="PF00126">
    <property type="entry name" value="HTH_1"/>
    <property type="match status" value="1"/>
</dbReference>
<keyword evidence="3" id="KW-0238">DNA-binding</keyword>
<gene>
    <name evidence="6" type="ORF">OQ497_06020</name>
</gene>
<dbReference type="EMBL" id="JAPIUZ010000002">
    <property type="protein sequence ID" value="MCX2563518.1"/>
    <property type="molecule type" value="Genomic_DNA"/>
</dbReference>
<evidence type="ECO:0000313" key="7">
    <source>
        <dbReference type="Proteomes" id="UP001301152"/>
    </source>
</evidence>
<comment type="similarity">
    <text evidence="1">Belongs to the LysR transcriptional regulatory family.</text>
</comment>
<dbReference type="RefSeq" id="WP_173559155.1">
    <property type="nucleotide sequence ID" value="NZ_JAPIUZ010000002.1"/>
</dbReference>
<evidence type="ECO:0000259" key="5">
    <source>
        <dbReference type="PROSITE" id="PS50931"/>
    </source>
</evidence>
<keyword evidence="2" id="KW-0805">Transcription regulation</keyword>